<gene>
    <name evidence="1" type="ORF">CGI_10027760</name>
</gene>
<proteinExistence type="predicted"/>
<dbReference type="HOGENOM" id="CLU_2796439_0_0_1"/>
<reference evidence="1" key="1">
    <citation type="journal article" date="2012" name="Nature">
        <title>The oyster genome reveals stress adaptation and complexity of shell formation.</title>
        <authorList>
            <person name="Zhang G."/>
            <person name="Fang X."/>
            <person name="Guo X."/>
            <person name="Li L."/>
            <person name="Luo R."/>
            <person name="Xu F."/>
            <person name="Yang P."/>
            <person name="Zhang L."/>
            <person name="Wang X."/>
            <person name="Qi H."/>
            <person name="Xiong Z."/>
            <person name="Que H."/>
            <person name="Xie Y."/>
            <person name="Holland P.W."/>
            <person name="Paps J."/>
            <person name="Zhu Y."/>
            <person name="Wu F."/>
            <person name="Chen Y."/>
            <person name="Wang J."/>
            <person name="Peng C."/>
            <person name="Meng J."/>
            <person name="Yang L."/>
            <person name="Liu J."/>
            <person name="Wen B."/>
            <person name="Zhang N."/>
            <person name="Huang Z."/>
            <person name="Zhu Q."/>
            <person name="Feng Y."/>
            <person name="Mount A."/>
            <person name="Hedgecock D."/>
            <person name="Xu Z."/>
            <person name="Liu Y."/>
            <person name="Domazet-Loso T."/>
            <person name="Du Y."/>
            <person name="Sun X."/>
            <person name="Zhang S."/>
            <person name="Liu B."/>
            <person name="Cheng P."/>
            <person name="Jiang X."/>
            <person name="Li J."/>
            <person name="Fan D."/>
            <person name="Wang W."/>
            <person name="Fu W."/>
            <person name="Wang T."/>
            <person name="Wang B."/>
            <person name="Zhang J."/>
            <person name="Peng Z."/>
            <person name="Li Y."/>
            <person name="Li N."/>
            <person name="Wang J."/>
            <person name="Chen M."/>
            <person name="He Y."/>
            <person name="Tan F."/>
            <person name="Song X."/>
            <person name="Zheng Q."/>
            <person name="Huang R."/>
            <person name="Yang H."/>
            <person name="Du X."/>
            <person name="Chen L."/>
            <person name="Yang M."/>
            <person name="Gaffney P.M."/>
            <person name="Wang S."/>
            <person name="Luo L."/>
            <person name="She Z."/>
            <person name="Ming Y."/>
            <person name="Huang W."/>
            <person name="Zhang S."/>
            <person name="Huang B."/>
            <person name="Zhang Y."/>
            <person name="Qu T."/>
            <person name="Ni P."/>
            <person name="Miao G."/>
            <person name="Wang J."/>
            <person name="Wang Q."/>
            <person name="Steinberg C.E."/>
            <person name="Wang H."/>
            <person name="Li N."/>
            <person name="Qian L."/>
            <person name="Zhang G."/>
            <person name="Li Y."/>
            <person name="Yang H."/>
            <person name="Liu X."/>
            <person name="Wang J."/>
            <person name="Yin Y."/>
            <person name="Wang J."/>
        </authorList>
    </citation>
    <scope>NUCLEOTIDE SEQUENCE [LARGE SCALE GENOMIC DNA]</scope>
    <source>
        <strain evidence="1">05x7-T-G4-1.051#20</strain>
    </source>
</reference>
<protein>
    <submittedName>
        <fullName evidence="1">Uncharacterized protein</fullName>
    </submittedName>
</protein>
<dbReference type="AlphaFoldDB" id="K1QB89"/>
<dbReference type="InParanoid" id="K1QB89"/>
<name>K1QB89_MAGGI</name>
<organism evidence="1">
    <name type="scientific">Magallana gigas</name>
    <name type="common">Pacific oyster</name>
    <name type="synonym">Crassostrea gigas</name>
    <dbReference type="NCBI Taxonomy" id="29159"/>
    <lineage>
        <taxon>Eukaryota</taxon>
        <taxon>Metazoa</taxon>
        <taxon>Spiralia</taxon>
        <taxon>Lophotrochozoa</taxon>
        <taxon>Mollusca</taxon>
        <taxon>Bivalvia</taxon>
        <taxon>Autobranchia</taxon>
        <taxon>Pteriomorphia</taxon>
        <taxon>Ostreida</taxon>
        <taxon>Ostreoidea</taxon>
        <taxon>Ostreidae</taxon>
        <taxon>Magallana</taxon>
    </lineage>
</organism>
<accession>K1QB89</accession>
<sequence>MSMTHSLPLFEGLCVELWKLLPCNQQDPSHRLGNKSHVMLANPRATENQLCTKYLILPPFPPVAEPAQ</sequence>
<dbReference type="EMBL" id="JH816453">
    <property type="protein sequence ID" value="EKC28474.1"/>
    <property type="molecule type" value="Genomic_DNA"/>
</dbReference>
<evidence type="ECO:0000313" key="1">
    <source>
        <dbReference type="EMBL" id="EKC28474.1"/>
    </source>
</evidence>